<gene>
    <name evidence="2" type="ORF">ACA1_360100</name>
</gene>
<name>L8HCS4_ACACF</name>
<keyword evidence="3" id="KW-1185">Reference proteome</keyword>
<evidence type="ECO:0000256" key="1">
    <source>
        <dbReference type="SAM" id="MobiDB-lite"/>
    </source>
</evidence>
<dbReference type="Gene3D" id="3.40.50.11960">
    <property type="match status" value="1"/>
</dbReference>
<dbReference type="Proteomes" id="UP000011083">
    <property type="component" value="Unassembled WGS sequence"/>
</dbReference>
<protein>
    <submittedName>
        <fullName evidence="2">Uncharacterized protein</fullName>
    </submittedName>
</protein>
<feature type="region of interest" description="Disordered" evidence="1">
    <location>
        <begin position="216"/>
        <end position="292"/>
    </location>
</feature>
<dbReference type="PANTHER" id="PTHR14659:SF1">
    <property type="entry name" value="ALPHA- AND GAMMA-ADAPTIN-BINDING PROTEIN P34"/>
    <property type="match status" value="1"/>
</dbReference>
<reference evidence="2 3" key="1">
    <citation type="journal article" date="2013" name="Genome Biol.">
        <title>Genome of Acanthamoeba castellanii highlights extensive lateral gene transfer and early evolution of tyrosine kinase signaling.</title>
        <authorList>
            <person name="Clarke M."/>
            <person name="Lohan A.J."/>
            <person name="Liu B."/>
            <person name="Lagkouvardos I."/>
            <person name="Roy S."/>
            <person name="Zafar N."/>
            <person name="Bertelli C."/>
            <person name="Schilde C."/>
            <person name="Kianianmomeni A."/>
            <person name="Burglin T.R."/>
            <person name="Frech C."/>
            <person name="Turcotte B."/>
            <person name="Kopec K.O."/>
            <person name="Synnott J.M."/>
            <person name="Choo C."/>
            <person name="Paponov I."/>
            <person name="Finkler A."/>
            <person name="Soon Heng Tan C."/>
            <person name="Hutchins A.P."/>
            <person name="Weinmeier T."/>
            <person name="Rattei T."/>
            <person name="Chu J.S."/>
            <person name="Gimenez G."/>
            <person name="Irimia M."/>
            <person name="Rigden D.J."/>
            <person name="Fitzpatrick D.A."/>
            <person name="Lorenzo-Morales J."/>
            <person name="Bateman A."/>
            <person name="Chiu C.H."/>
            <person name="Tang P."/>
            <person name="Hegemann P."/>
            <person name="Fromm H."/>
            <person name="Raoult D."/>
            <person name="Greub G."/>
            <person name="Miranda-Saavedra D."/>
            <person name="Chen N."/>
            <person name="Nash P."/>
            <person name="Ginger M.L."/>
            <person name="Horn M."/>
            <person name="Schaap P."/>
            <person name="Caler L."/>
            <person name="Loftus B."/>
        </authorList>
    </citation>
    <scope>NUCLEOTIDE SEQUENCE [LARGE SCALE GENOMIC DNA]</scope>
    <source>
        <strain evidence="2 3">Neff</strain>
    </source>
</reference>
<accession>L8HCS4</accession>
<dbReference type="GeneID" id="14923964"/>
<organism evidence="2 3">
    <name type="scientific">Acanthamoeba castellanii (strain ATCC 30010 / Neff)</name>
    <dbReference type="NCBI Taxonomy" id="1257118"/>
    <lineage>
        <taxon>Eukaryota</taxon>
        <taxon>Amoebozoa</taxon>
        <taxon>Discosea</taxon>
        <taxon>Longamoebia</taxon>
        <taxon>Centramoebida</taxon>
        <taxon>Acanthamoebidae</taxon>
        <taxon>Acanthamoeba</taxon>
    </lineage>
</organism>
<dbReference type="KEGG" id="acan:ACA1_360100"/>
<dbReference type="OMA" id="NEASHSF"/>
<dbReference type="InterPro" id="IPR019341">
    <property type="entry name" value="Alpha/Gamma-adaptin-bd_p34"/>
</dbReference>
<dbReference type="AlphaFoldDB" id="L8HCS4"/>
<evidence type="ECO:0000313" key="2">
    <source>
        <dbReference type="EMBL" id="ELR22995.1"/>
    </source>
</evidence>
<evidence type="ECO:0000313" key="3">
    <source>
        <dbReference type="Proteomes" id="UP000011083"/>
    </source>
</evidence>
<dbReference type="Pfam" id="PF10199">
    <property type="entry name" value="Adaptin_binding"/>
    <property type="match status" value="1"/>
</dbReference>
<feature type="compositionally biased region" description="Basic and acidic residues" evidence="1">
    <location>
        <begin position="249"/>
        <end position="267"/>
    </location>
</feature>
<dbReference type="VEuPathDB" id="AmoebaDB:ACA1_360100"/>
<dbReference type="STRING" id="1257118.L8HCS4"/>
<dbReference type="EMBL" id="KB007867">
    <property type="protein sequence ID" value="ELR22995.1"/>
    <property type="molecule type" value="Genomic_DNA"/>
</dbReference>
<sequence>MEHEEEGRGHNDVLFVSTTTHLDAPFLAGTGGAPVQADDTEVQEDGGDEDALRWVLDTRYYTAELQLVRVRHAEDAAANVEASVQAKLPRGACDAFLLLCDAAEAGTSAKLQRWQAMLEELAPAVQLCVAHAGPNQEQHQANVRAIEEWCNENAVELVLWNPLDEGSGVGEASPGGLLSERHGLDRVLEALEANMWPAMTMKPRTGFLRPISLPDEESVHESEGDDDEEAGEKETVVPSETQQQQQLETKQKGEEEMMKKVNERKEAPAGPEPTNKEDAEEEWTDDVEEHFDKAFKQLAGLREARQQSAQMSDQQRRDFAADAALALARAFGLDLENDSSDSD</sequence>
<dbReference type="PANTHER" id="PTHR14659">
    <property type="entry name" value="ALPHA- AND GAMMA-ADAPTIN-BINDING PROTEIN P34"/>
    <property type="match status" value="1"/>
</dbReference>
<feature type="compositionally biased region" description="Acidic residues" evidence="1">
    <location>
        <begin position="278"/>
        <end position="289"/>
    </location>
</feature>
<proteinExistence type="predicted"/>
<dbReference type="RefSeq" id="XP_004352472.1">
    <property type="nucleotide sequence ID" value="XM_004352420.1"/>
</dbReference>
<dbReference type="OrthoDB" id="1741717at2759"/>